<gene>
    <name evidence="1" type="ORF">UFOVP1304_19</name>
</gene>
<reference evidence="1" key="1">
    <citation type="submission" date="2020-05" db="EMBL/GenBank/DDBJ databases">
        <authorList>
            <person name="Chiriac C."/>
            <person name="Salcher M."/>
            <person name="Ghai R."/>
            <person name="Kavagutti S V."/>
        </authorList>
    </citation>
    <scope>NUCLEOTIDE SEQUENCE</scope>
</reference>
<name>A0A6J5RY62_9CAUD</name>
<evidence type="ECO:0000313" key="1">
    <source>
        <dbReference type="EMBL" id="CAB4197145.1"/>
    </source>
</evidence>
<accession>A0A6J5RY62</accession>
<sequence length="48" mass="5243">MKTLSRSGIWSALGCFGVENFPSGNPVQKANLFTFRERAQILNKGAVT</sequence>
<proteinExistence type="predicted"/>
<dbReference type="EMBL" id="LR797253">
    <property type="protein sequence ID" value="CAB4197145.1"/>
    <property type="molecule type" value="Genomic_DNA"/>
</dbReference>
<protein>
    <submittedName>
        <fullName evidence="1">Uncharacterized protein</fullName>
    </submittedName>
</protein>
<organism evidence="1">
    <name type="scientific">uncultured Caudovirales phage</name>
    <dbReference type="NCBI Taxonomy" id="2100421"/>
    <lineage>
        <taxon>Viruses</taxon>
        <taxon>Duplodnaviria</taxon>
        <taxon>Heunggongvirae</taxon>
        <taxon>Uroviricota</taxon>
        <taxon>Caudoviricetes</taxon>
        <taxon>Peduoviridae</taxon>
        <taxon>Maltschvirus</taxon>
        <taxon>Maltschvirus maltsch</taxon>
    </lineage>
</organism>